<dbReference type="GO" id="GO:0008270">
    <property type="term" value="F:zinc ion binding"/>
    <property type="evidence" value="ECO:0007669"/>
    <property type="project" value="UniProtKB-KW"/>
</dbReference>
<keyword evidence="4" id="KW-0862">Zinc</keyword>
<dbReference type="Gene3D" id="3.30.160.60">
    <property type="entry name" value="Classic Zinc Finger"/>
    <property type="match status" value="1"/>
</dbReference>
<dbReference type="Proteomes" id="UP000195402">
    <property type="component" value="Unassembled WGS sequence"/>
</dbReference>
<keyword evidence="7" id="KW-0539">Nucleus</keyword>
<name>A0A200PW91_MACCD</name>
<evidence type="ECO:0000313" key="11">
    <source>
        <dbReference type="EMBL" id="OVA02456.1"/>
    </source>
</evidence>
<feature type="region of interest" description="Disordered" evidence="9">
    <location>
        <begin position="56"/>
        <end position="78"/>
    </location>
</feature>
<dbReference type="AlphaFoldDB" id="A0A200PW91"/>
<protein>
    <submittedName>
        <fullName evidence="11">Zinc finger protein</fullName>
    </submittedName>
</protein>
<dbReference type="InterPro" id="IPR013087">
    <property type="entry name" value="Znf_C2H2_type"/>
</dbReference>
<dbReference type="SUPFAM" id="SSF57667">
    <property type="entry name" value="beta-beta-alpha zinc fingers"/>
    <property type="match status" value="1"/>
</dbReference>
<evidence type="ECO:0000259" key="10">
    <source>
        <dbReference type="PROSITE" id="PS50157"/>
    </source>
</evidence>
<keyword evidence="5" id="KW-0805">Transcription regulation</keyword>
<organism evidence="11 12">
    <name type="scientific">Macleaya cordata</name>
    <name type="common">Five-seeded plume-poppy</name>
    <name type="synonym">Bocconia cordata</name>
    <dbReference type="NCBI Taxonomy" id="56857"/>
    <lineage>
        <taxon>Eukaryota</taxon>
        <taxon>Viridiplantae</taxon>
        <taxon>Streptophyta</taxon>
        <taxon>Embryophyta</taxon>
        <taxon>Tracheophyta</taxon>
        <taxon>Spermatophyta</taxon>
        <taxon>Magnoliopsida</taxon>
        <taxon>Ranunculales</taxon>
        <taxon>Papaveraceae</taxon>
        <taxon>Papaveroideae</taxon>
        <taxon>Macleaya</taxon>
    </lineage>
</organism>
<gene>
    <name evidence="11" type="ORF">BVC80_9099g281</name>
</gene>
<keyword evidence="3 8" id="KW-0863">Zinc-finger</keyword>
<comment type="subcellular location">
    <subcellularLocation>
        <location evidence="1">Nucleus</location>
    </subcellularLocation>
</comment>
<feature type="domain" description="C2H2-type" evidence="10">
    <location>
        <begin position="26"/>
        <end position="53"/>
    </location>
</feature>
<feature type="compositionally biased region" description="Polar residues" evidence="9">
    <location>
        <begin position="110"/>
        <end position="121"/>
    </location>
</feature>
<proteinExistence type="predicted"/>
<evidence type="ECO:0000256" key="8">
    <source>
        <dbReference type="PROSITE-ProRule" id="PRU00042"/>
    </source>
</evidence>
<feature type="region of interest" description="Disordered" evidence="9">
    <location>
        <begin position="1"/>
        <end position="21"/>
    </location>
</feature>
<accession>A0A200PW91</accession>
<evidence type="ECO:0000256" key="9">
    <source>
        <dbReference type="SAM" id="MobiDB-lite"/>
    </source>
</evidence>
<feature type="compositionally biased region" description="Polar residues" evidence="9">
    <location>
        <begin position="56"/>
        <end position="75"/>
    </location>
</feature>
<dbReference type="InterPro" id="IPR052426">
    <property type="entry name" value="Plant_dev_regulator"/>
</dbReference>
<dbReference type="PANTHER" id="PTHR45801">
    <property type="entry name" value="OS07G0101800 PROTEIN"/>
    <property type="match status" value="1"/>
</dbReference>
<dbReference type="InterPro" id="IPR036236">
    <property type="entry name" value="Znf_C2H2_sf"/>
</dbReference>
<keyword evidence="12" id="KW-1185">Reference proteome</keyword>
<dbReference type="InParanoid" id="A0A200PW91"/>
<dbReference type="EMBL" id="MVGT01003956">
    <property type="protein sequence ID" value="OVA02456.1"/>
    <property type="molecule type" value="Genomic_DNA"/>
</dbReference>
<evidence type="ECO:0000256" key="4">
    <source>
        <dbReference type="ARBA" id="ARBA00022833"/>
    </source>
</evidence>
<dbReference type="OrthoDB" id="780709at2759"/>
<evidence type="ECO:0000256" key="6">
    <source>
        <dbReference type="ARBA" id="ARBA00023163"/>
    </source>
</evidence>
<feature type="region of interest" description="Disordered" evidence="9">
    <location>
        <begin position="110"/>
        <end position="129"/>
    </location>
</feature>
<dbReference type="OMA" id="MESSHED"/>
<reference evidence="11 12" key="1">
    <citation type="journal article" date="2017" name="Mol. Plant">
        <title>The Genome of Medicinal Plant Macleaya cordata Provides New Insights into Benzylisoquinoline Alkaloids Metabolism.</title>
        <authorList>
            <person name="Liu X."/>
            <person name="Liu Y."/>
            <person name="Huang P."/>
            <person name="Ma Y."/>
            <person name="Qing Z."/>
            <person name="Tang Q."/>
            <person name="Cao H."/>
            <person name="Cheng P."/>
            <person name="Zheng Y."/>
            <person name="Yuan Z."/>
            <person name="Zhou Y."/>
            <person name="Liu J."/>
            <person name="Tang Z."/>
            <person name="Zhuo Y."/>
            <person name="Zhang Y."/>
            <person name="Yu L."/>
            <person name="Huang J."/>
            <person name="Yang P."/>
            <person name="Peng Q."/>
            <person name="Zhang J."/>
            <person name="Jiang W."/>
            <person name="Zhang Z."/>
            <person name="Lin K."/>
            <person name="Ro D.K."/>
            <person name="Chen X."/>
            <person name="Xiong X."/>
            <person name="Shang Y."/>
            <person name="Huang S."/>
            <person name="Zeng J."/>
        </authorList>
    </citation>
    <scope>NUCLEOTIDE SEQUENCE [LARGE SCALE GENOMIC DNA]</scope>
    <source>
        <strain evidence="12">cv. BLH2017</strain>
        <tissue evidence="11">Root</tissue>
    </source>
</reference>
<dbReference type="STRING" id="56857.A0A200PW91"/>
<evidence type="ECO:0000256" key="2">
    <source>
        <dbReference type="ARBA" id="ARBA00022723"/>
    </source>
</evidence>
<keyword evidence="2" id="KW-0479">Metal-binding</keyword>
<evidence type="ECO:0000256" key="5">
    <source>
        <dbReference type="ARBA" id="ARBA00023015"/>
    </source>
</evidence>
<feature type="region of interest" description="Disordered" evidence="9">
    <location>
        <begin position="147"/>
        <end position="169"/>
    </location>
</feature>
<evidence type="ECO:0000256" key="3">
    <source>
        <dbReference type="ARBA" id="ARBA00022771"/>
    </source>
</evidence>
<dbReference type="GO" id="GO:0005634">
    <property type="term" value="C:nucleus"/>
    <property type="evidence" value="ECO:0007669"/>
    <property type="project" value="UniProtKB-SubCell"/>
</dbReference>
<evidence type="ECO:0000256" key="1">
    <source>
        <dbReference type="ARBA" id="ARBA00004123"/>
    </source>
</evidence>
<keyword evidence="6" id="KW-0804">Transcription</keyword>
<dbReference type="PROSITE" id="PS00028">
    <property type="entry name" value="ZINC_FINGER_C2H2_1"/>
    <property type="match status" value="1"/>
</dbReference>
<comment type="caution">
    <text evidence="11">The sequence shown here is derived from an EMBL/GenBank/DDBJ whole genome shotgun (WGS) entry which is preliminary data.</text>
</comment>
<dbReference type="PROSITE" id="PS50157">
    <property type="entry name" value="ZINC_FINGER_C2H2_2"/>
    <property type="match status" value="1"/>
</dbReference>
<dbReference type="PANTHER" id="PTHR45801:SF117">
    <property type="entry name" value="OS07G0417400 PROTEIN"/>
    <property type="match status" value="1"/>
</dbReference>
<sequence>MTSTYQETHQDEDEDENEYTGTGRSYECVFCKRGFTNAQALGGHMNIHRRDRARNSRNSMVPPISNQQPKMNNDYYSMHGVSWPNSSHASRNSPAMEYSMAPPRNYNKYFSPSTSKTSTSRHPPPPALSLFNEDHRYTNLGLRLGHGEERRQHEEQDDHELDLELRLGT</sequence>
<evidence type="ECO:0000256" key="7">
    <source>
        <dbReference type="ARBA" id="ARBA00023242"/>
    </source>
</evidence>
<evidence type="ECO:0000313" key="12">
    <source>
        <dbReference type="Proteomes" id="UP000195402"/>
    </source>
</evidence>